<name>A0A2V4XPV1_9FLAO</name>
<accession>A0A2V4XPV1</accession>
<protein>
    <submittedName>
        <fullName evidence="1">Uncharacterized protein</fullName>
    </submittedName>
</protein>
<dbReference type="AlphaFoldDB" id="A0A2V4XPV1"/>
<proteinExistence type="predicted"/>
<gene>
    <name evidence="1" type="ORF">DFQ11_1129</name>
</gene>
<organism evidence="1 2">
    <name type="scientific">Winogradskyella epiphytica</name>
    <dbReference type="NCBI Taxonomy" id="262005"/>
    <lineage>
        <taxon>Bacteria</taxon>
        <taxon>Pseudomonadati</taxon>
        <taxon>Bacteroidota</taxon>
        <taxon>Flavobacteriia</taxon>
        <taxon>Flavobacteriales</taxon>
        <taxon>Flavobacteriaceae</taxon>
        <taxon>Winogradskyella</taxon>
    </lineage>
</organism>
<dbReference type="EMBL" id="QJTD01000012">
    <property type="protein sequence ID" value="PYE79263.1"/>
    <property type="molecule type" value="Genomic_DNA"/>
</dbReference>
<reference evidence="1 2" key="1">
    <citation type="submission" date="2018-06" db="EMBL/GenBank/DDBJ databases">
        <title>Genomic Encyclopedia of Type Strains, Phase III (KMG-III): the genomes of soil and plant-associated and newly described type strains.</title>
        <authorList>
            <person name="Whitman W."/>
        </authorList>
    </citation>
    <scope>NUCLEOTIDE SEQUENCE [LARGE SCALE GENOMIC DNA]</scope>
    <source>
        <strain evidence="1 2">CECT 7945</strain>
    </source>
</reference>
<dbReference type="Proteomes" id="UP000248054">
    <property type="component" value="Unassembled WGS sequence"/>
</dbReference>
<evidence type="ECO:0000313" key="2">
    <source>
        <dbReference type="Proteomes" id="UP000248054"/>
    </source>
</evidence>
<sequence length="32" mass="3771">MYNRNYGGFDYVRIHSELLTSVLNRKSLTLIP</sequence>
<keyword evidence="2" id="KW-1185">Reference proteome</keyword>
<evidence type="ECO:0000313" key="1">
    <source>
        <dbReference type="EMBL" id="PYE79263.1"/>
    </source>
</evidence>
<comment type="caution">
    <text evidence="1">The sequence shown here is derived from an EMBL/GenBank/DDBJ whole genome shotgun (WGS) entry which is preliminary data.</text>
</comment>